<name>A0A4R3K4W5_9FIRM</name>
<feature type="transmembrane region" description="Helical" evidence="1">
    <location>
        <begin position="52"/>
        <end position="71"/>
    </location>
</feature>
<proteinExistence type="predicted"/>
<evidence type="ECO:0000256" key="1">
    <source>
        <dbReference type="SAM" id="Phobius"/>
    </source>
</evidence>
<gene>
    <name evidence="3" type="ORF">EDD59_11556</name>
</gene>
<reference evidence="3 4" key="1">
    <citation type="submission" date="2019-03" db="EMBL/GenBank/DDBJ databases">
        <title>Genomic Encyclopedia of Type Strains, Phase IV (KMG-IV): sequencing the most valuable type-strain genomes for metagenomic binning, comparative biology and taxonomic classification.</title>
        <authorList>
            <person name="Goeker M."/>
        </authorList>
    </citation>
    <scope>NUCLEOTIDE SEQUENCE [LARGE SCALE GENOMIC DNA]</scope>
    <source>
        <strain evidence="3 4">DSM 29489</strain>
    </source>
</reference>
<dbReference type="OrthoDB" id="9792641at2"/>
<keyword evidence="4" id="KW-1185">Reference proteome</keyword>
<evidence type="ECO:0000313" key="4">
    <source>
        <dbReference type="Proteomes" id="UP000295726"/>
    </source>
</evidence>
<keyword evidence="1" id="KW-0472">Membrane</keyword>
<dbReference type="AlphaFoldDB" id="A0A4R3K4W5"/>
<protein>
    <submittedName>
        <fullName evidence="3">YcxB-like protein</fullName>
    </submittedName>
</protein>
<dbReference type="EMBL" id="SLZZ01000015">
    <property type="protein sequence ID" value="TCS77737.1"/>
    <property type="molecule type" value="Genomic_DNA"/>
</dbReference>
<dbReference type="Pfam" id="PF14317">
    <property type="entry name" value="YcxB"/>
    <property type="match status" value="1"/>
</dbReference>
<organism evidence="3 4">
    <name type="scientific">Muricomes intestini</name>
    <dbReference type="NCBI Taxonomy" id="1796634"/>
    <lineage>
        <taxon>Bacteria</taxon>
        <taxon>Bacillati</taxon>
        <taxon>Bacillota</taxon>
        <taxon>Clostridia</taxon>
        <taxon>Lachnospirales</taxon>
        <taxon>Lachnospiraceae</taxon>
        <taxon>Muricomes</taxon>
    </lineage>
</organism>
<comment type="caution">
    <text evidence="3">The sequence shown here is derived from an EMBL/GenBank/DDBJ whole genome shotgun (WGS) entry which is preliminary data.</text>
</comment>
<keyword evidence="1" id="KW-0812">Transmembrane</keyword>
<evidence type="ECO:0000259" key="2">
    <source>
        <dbReference type="Pfam" id="PF14317"/>
    </source>
</evidence>
<keyword evidence="1" id="KW-1133">Transmembrane helix</keyword>
<accession>A0A4R3K4W5</accession>
<feature type="domain" description="YcxB-like C-terminal" evidence="2">
    <location>
        <begin position="95"/>
        <end position="145"/>
    </location>
</feature>
<evidence type="ECO:0000313" key="3">
    <source>
        <dbReference type="EMBL" id="TCS77737.1"/>
    </source>
</evidence>
<feature type="transmembrane region" description="Helical" evidence="1">
    <location>
        <begin position="28"/>
        <end position="46"/>
    </location>
</feature>
<dbReference type="InterPro" id="IPR025588">
    <property type="entry name" value="YcxB-like_C"/>
</dbReference>
<dbReference type="RefSeq" id="WP_132381917.1">
    <property type="nucleotide sequence ID" value="NZ_DAIPCY010000082.1"/>
</dbReference>
<dbReference type="Proteomes" id="UP000295726">
    <property type="component" value="Unassembled WGS sequence"/>
</dbReference>
<sequence length="166" mass="19056">MNKMTVHMTKDALYDFLLFHTYSKFSGFLINILGLAIAFMGIIMYTTGRSSILETILYFVAATIFLGSMPLQLKMRANKQVVVNNEYSSLAEYTFSEEGITLEQNAKSQKFTWEQIKRAVVTPKTIGIYYEEERAMILPKEDFGDQFVPIFTMIATQLGQSKVRMR</sequence>